<comment type="caution">
    <text evidence="1">The sequence shown here is derived from an EMBL/GenBank/DDBJ whole genome shotgun (WGS) entry which is preliminary data.</text>
</comment>
<protein>
    <submittedName>
        <fullName evidence="1">Uncharacterized protein</fullName>
    </submittedName>
</protein>
<keyword evidence="2" id="KW-1185">Reference proteome</keyword>
<organism evidence="1 2">
    <name type="scientific">Vibrio tritonius</name>
    <dbReference type="NCBI Taxonomy" id="1435069"/>
    <lineage>
        <taxon>Bacteria</taxon>
        <taxon>Pseudomonadati</taxon>
        <taxon>Pseudomonadota</taxon>
        <taxon>Gammaproteobacteria</taxon>
        <taxon>Vibrionales</taxon>
        <taxon>Vibrionaceae</taxon>
        <taxon>Vibrio</taxon>
    </lineage>
</organism>
<evidence type="ECO:0000313" key="1">
    <source>
        <dbReference type="EMBL" id="MCA2015606.1"/>
    </source>
</evidence>
<accession>A0ABS7YL53</accession>
<reference evidence="2" key="1">
    <citation type="submission" date="2023-07" db="EMBL/GenBank/DDBJ databases">
        <title>Molecular identification of indigenous halophilic bacteria isolated from red sea cost, biodegradation of synthetic dyes and assessment of degraded metabolite toxicity.</title>
        <authorList>
            <person name="Chaieb K."/>
            <person name="Altayb H.N."/>
        </authorList>
    </citation>
    <scope>NUCLEOTIDE SEQUENCE [LARGE SCALE GENOMIC DNA]</scope>
    <source>
        <strain evidence="2">K20</strain>
    </source>
</reference>
<gene>
    <name evidence="1" type="ORF">LDJ79_05750</name>
</gene>
<evidence type="ECO:0000313" key="2">
    <source>
        <dbReference type="Proteomes" id="UP001199044"/>
    </source>
</evidence>
<dbReference type="EMBL" id="JAIWIU010000032">
    <property type="protein sequence ID" value="MCA2015606.1"/>
    <property type="molecule type" value="Genomic_DNA"/>
</dbReference>
<name>A0ABS7YL53_9VIBR</name>
<proteinExistence type="predicted"/>
<dbReference type="RefSeq" id="WP_225249908.1">
    <property type="nucleotide sequence ID" value="NZ_JAIWIU010000032.1"/>
</dbReference>
<sequence>MTRSEKIKCNNIEYRKGFIEVMTNVHEGFVNIEAWNIHPAYDLSKVDEFGVDFLDDNVTGNVEIEMNVLEVESLIAALNEAVSVMKAENA</sequence>
<dbReference type="Proteomes" id="UP001199044">
    <property type="component" value="Unassembled WGS sequence"/>
</dbReference>